<evidence type="ECO:0000313" key="3">
    <source>
        <dbReference type="Proteomes" id="UP000248817"/>
    </source>
</evidence>
<dbReference type="Proteomes" id="UP000248817">
    <property type="component" value="Unassembled WGS sequence"/>
</dbReference>
<evidence type="ECO:0000313" key="2">
    <source>
        <dbReference type="EMBL" id="PYI34359.1"/>
    </source>
</evidence>
<feature type="region of interest" description="Disordered" evidence="1">
    <location>
        <begin position="41"/>
        <end position="63"/>
    </location>
</feature>
<keyword evidence="3" id="KW-1185">Reference proteome</keyword>
<organism evidence="2 3">
    <name type="scientific">Aspergillus indologenus CBS 114.80</name>
    <dbReference type="NCBI Taxonomy" id="1450541"/>
    <lineage>
        <taxon>Eukaryota</taxon>
        <taxon>Fungi</taxon>
        <taxon>Dikarya</taxon>
        <taxon>Ascomycota</taxon>
        <taxon>Pezizomycotina</taxon>
        <taxon>Eurotiomycetes</taxon>
        <taxon>Eurotiomycetidae</taxon>
        <taxon>Eurotiales</taxon>
        <taxon>Aspergillaceae</taxon>
        <taxon>Aspergillus</taxon>
        <taxon>Aspergillus subgen. Circumdati</taxon>
    </lineage>
</organism>
<protein>
    <submittedName>
        <fullName evidence="2">Uncharacterized protein</fullName>
    </submittedName>
</protein>
<reference evidence="2 3" key="1">
    <citation type="submission" date="2018-02" db="EMBL/GenBank/DDBJ databases">
        <title>The genomes of Aspergillus section Nigri reveals drivers in fungal speciation.</title>
        <authorList>
            <consortium name="DOE Joint Genome Institute"/>
            <person name="Vesth T.C."/>
            <person name="Nybo J."/>
            <person name="Theobald S."/>
            <person name="Brandl J."/>
            <person name="Frisvad J.C."/>
            <person name="Nielsen K.F."/>
            <person name="Lyhne E.K."/>
            <person name="Kogle M.E."/>
            <person name="Kuo A."/>
            <person name="Riley R."/>
            <person name="Clum A."/>
            <person name="Nolan M."/>
            <person name="Lipzen A."/>
            <person name="Salamov A."/>
            <person name="Henrissat B."/>
            <person name="Wiebenga A."/>
            <person name="De vries R.P."/>
            <person name="Grigoriev I.V."/>
            <person name="Mortensen U.H."/>
            <person name="Andersen M.R."/>
            <person name="Baker S.E."/>
        </authorList>
    </citation>
    <scope>NUCLEOTIDE SEQUENCE [LARGE SCALE GENOMIC DNA]</scope>
    <source>
        <strain evidence="2 3">CBS 114.80</strain>
    </source>
</reference>
<evidence type="ECO:0000256" key="1">
    <source>
        <dbReference type="SAM" id="MobiDB-lite"/>
    </source>
</evidence>
<accession>A0A2V5ICH4</accession>
<sequence length="182" mass="19835">MVPASYDRLAAINGTTTGTTGRQGILIFLCYTLNHCNGQHADRPDESLQRPRQAARLHPRPPTESMLQNITLSLLTLHQTTTTTTVTKTVSVSVYRFPHPARLITPDFVALAMALAFLDGAAMRSEWLDGLAMKGCLGGRGNVPAELKEFEVKFGDMQTEDGSRVAGLGAAEEVMPLVKRRL</sequence>
<name>A0A2V5ICH4_9EURO</name>
<dbReference type="EMBL" id="KZ825476">
    <property type="protein sequence ID" value="PYI34359.1"/>
    <property type="molecule type" value="Genomic_DNA"/>
</dbReference>
<dbReference type="AlphaFoldDB" id="A0A2V5ICH4"/>
<proteinExistence type="predicted"/>
<gene>
    <name evidence="2" type="ORF">BP00DRAFT_443694</name>
</gene>